<comment type="subcellular location">
    <subcellularLocation>
        <location evidence="1">Membrane</location>
        <topology evidence="1">Multi-pass membrane protein</topology>
    </subcellularLocation>
</comment>
<name>A0AAP2CM32_9RHOB</name>
<evidence type="ECO:0000313" key="7">
    <source>
        <dbReference type="Proteomes" id="UP001315686"/>
    </source>
</evidence>
<gene>
    <name evidence="6" type="ORF">IV417_01610</name>
</gene>
<proteinExistence type="predicted"/>
<evidence type="ECO:0000256" key="5">
    <source>
        <dbReference type="SAM" id="Phobius"/>
    </source>
</evidence>
<evidence type="ECO:0000256" key="3">
    <source>
        <dbReference type="ARBA" id="ARBA00022989"/>
    </source>
</evidence>
<keyword evidence="4 5" id="KW-0472">Membrane</keyword>
<feature type="transmembrane region" description="Helical" evidence="5">
    <location>
        <begin position="83"/>
        <end position="104"/>
    </location>
</feature>
<accession>A0AAP2CM32</accession>
<comment type="caution">
    <text evidence="6">The sequence shown here is derived from an EMBL/GenBank/DDBJ whole genome shotgun (WGS) entry which is preliminary data.</text>
</comment>
<sequence length="187" mass="20299">MIRLLTLPDRIFARFEHALSGWFLATAARLVFAGVLLMYFWNSAATKLGDGILGLFKPSSSAYIQIFPKAFEAAGYDPSQLGFFHWLVAVAGTWAEFILPFLILIGLLTRLAALGMIGFVFVQSIVDITGHGLDEKSIGAWFDGPSDALIMDQRAFWVLLLLILVVRGAGPLSIDGVLGRKAAAPEA</sequence>
<organism evidence="6 7">
    <name type="scientific">Harenicola maris</name>
    <dbReference type="NCBI Taxonomy" id="2841044"/>
    <lineage>
        <taxon>Bacteria</taxon>
        <taxon>Pseudomonadati</taxon>
        <taxon>Pseudomonadota</taxon>
        <taxon>Alphaproteobacteria</taxon>
        <taxon>Rhodobacterales</taxon>
        <taxon>Paracoccaceae</taxon>
        <taxon>Harenicola</taxon>
    </lineage>
</organism>
<evidence type="ECO:0000256" key="1">
    <source>
        <dbReference type="ARBA" id="ARBA00004141"/>
    </source>
</evidence>
<dbReference type="AlphaFoldDB" id="A0AAP2CM32"/>
<keyword evidence="7" id="KW-1185">Reference proteome</keyword>
<dbReference type="InterPro" id="IPR032808">
    <property type="entry name" value="DoxX"/>
</dbReference>
<evidence type="ECO:0000256" key="4">
    <source>
        <dbReference type="ARBA" id="ARBA00023136"/>
    </source>
</evidence>
<evidence type="ECO:0000256" key="2">
    <source>
        <dbReference type="ARBA" id="ARBA00022692"/>
    </source>
</evidence>
<keyword evidence="3 5" id="KW-1133">Transmembrane helix</keyword>
<protein>
    <submittedName>
        <fullName evidence="6">DoxX family protein</fullName>
    </submittedName>
</protein>
<feature type="transmembrane region" description="Helical" evidence="5">
    <location>
        <begin position="21"/>
        <end position="41"/>
    </location>
</feature>
<reference evidence="6 7" key="1">
    <citation type="journal article" date="2021" name="Arch. Microbiol.">
        <title>Harenicola maris gen. nov., sp. nov. isolated from the Sea of Japan shallow sediments.</title>
        <authorList>
            <person name="Romanenko L.A."/>
            <person name="Kurilenko V.V."/>
            <person name="Chernysheva N.Y."/>
            <person name="Tekutyeva L.A."/>
            <person name="Velansky P.V."/>
            <person name="Svetashev V.I."/>
            <person name="Isaeva M.P."/>
        </authorList>
    </citation>
    <scope>NUCLEOTIDE SEQUENCE [LARGE SCALE GENOMIC DNA]</scope>
    <source>
        <strain evidence="6 7">KMM 3653</strain>
    </source>
</reference>
<dbReference type="Pfam" id="PF07681">
    <property type="entry name" value="DoxX"/>
    <property type="match status" value="1"/>
</dbReference>
<feature type="transmembrane region" description="Helical" evidence="5">
    <location>
        <begin position="155"/>
        <end position="174"/>
    </location>
</feature>
<dbReference type="RefSeq" id="WP_327792285.1">
    <property type="nucleotide sequence ID" value="NZ_JADQAZ010000001.1"/>
</dbReference>
<keyword evidence="2 5" id="KW-0812">Transmembrane</keyword>
<dbReference type="GO" id="GO:0016020">
    <property type="term" value="C:membrane"/>
    <property type="evidence" value="ECO:0007669"/>
    <property type="project" value="UniProtKB-SubCell"/>
</dbReference>
<evidence type="ECO:0000313" key="6">
    <source>
        <dbReference type="EMBL" id="MBT0956070.1"/>
    </source>
</evidence>
<dbReference type="EMBL" id="JADQAZ010000001">
    <property type="protein sequence ID" value="MBT0956070.1"/>
    <property type="molecule type" value="Genomic_DNA"/>
</dbReference>
<dbReference type="Proteomes" id="UP001315686">
    <property type="component" value="Unassembled WGS sequence"/>
</dbReference>